<feature type="domain" description="NPC1 middle luminal" evidence="9">
    <location>
        <begin position="536"/>
        <end position="643"/>
    </location>
</feature>
<dbReference type="PANTHER" id="PTHR45727">
    <property type="entry name" value="NPC INTRACELLULAR CHOLESTEROL TRANSPORTER 1"/>
    <property type="match status" value="1"/>
</dbReference>
<evidence type="ECO:0000256" key="5">
    <source>
        <dbReference type="SAM" id="Coils"/>
    </source>
</evidence>
<evidence type="ECO:0000313" key="11">
    <source>
        <dbReference type="Proteomes" id="UP001432322"/>
    </source>
</evidence>
<keyword evidence="11" id="KW-1185">Reference proteome</keyword>
<evidence type="ECO:0000256" key="6">
    <source>
        <dbReference type="SAM" id="MobiDB-lite"/>
    </source>
</evidence>
<feature type="non-terminal residue" evidence="10">
    <location>
        <position position="870"/>
    </location>
</feature>
<evidence type="ECO:0000259" key="9">
    <source>
        <dbReference type="Pfam" id="PF22314"/>
    </source>
</evidence>
<accession>A0AAV5WJL4</accession>
<dbReference type="Pfam" id="PF22314">
    <property type="entry name" value="NPC1_MLD"/>
    <property type="match status" value="1"/>
</dbReference>
<organism evidence="10 11">
    <name type="scientific">Pristionchus fissidentatus</name>
    <dbReference type="NCBI Taxonomy" id="1538716"/>
    <lineage>
        <taxon>Eukaryota</taxon>
        <taxon>Metazoa</taxon>
        <taxon>Ecdysozoa</taxon>
        <taxon>Nematoda</taxon>
        <taxon>Chromadorea</taxon>
        <taxon>Rhabditida</taxon>
        <taxon>Rhabditina</taxon>
        <taxon>Diplogasteromorpha</taxon>
        <taxon>Diplogasteroidea</taxon>
        <taxon>Neodiplogasteridae</taxon>
        <taxon>Pristionchus</taxon>
    </lineage>
</organism>
<reference evidence="10" key="1">
    <citation type="submission" date="2023-10" db="EMBL/GenBank/DDBJ databases">
        <title>Genome assembly of Pristionchus species.</title>
        <authorList>
            <person name="Yoshida K."/>
            <person name="Sommer R.J."/>
        </authorList>
    </citation>
    <scope>NUCLEOTIDE SEQUENCE</scope>
    <source>
        <strain evidence="10">RS5133</strain>
    </source>
</reference>
<evidence type="ECO:0008006" key="12">
    <source>
        <dbReference type="Google" id="ProtNLM"/>
    </source>
</evidence>
<evidence type="ECO:0000313" key="10">
    <source>
        <dbReference type="EMBL" id="GMT32284.1"/>
    </source>
</evidence>
<dbReference type="GO" id="GO:0030299">
    <property type="term" value="P:intestinal cholesterol absorption"/>
    <property type="evidence" value="ECO:0007669"/>
    <property type="project" value="TreeGrafter"/>
</dbReference>
<comment type="caution">
    <text evidence="10">The sequence shown here is derived from an EMBL/GenBank/DDBJ whole genome shotgun (WGS) entry which is preliminary data.</text>
</comment>
<dbReference type="Proteomes" id="UP001432322">
    <property type="component" value="Unassembled WGS sequence"/>
</dbReference>
<feature type="transmembrane region" description="Helical" evidence="7">
    <location>
        <begin position="492"/>
        <end position="513"/>
    </location>
</feature>
<dbReference type="InterPro" id="IPR053956">
    <property type="entry name" value="NPC1_MLD"/>
</dbReference>
<comment type="subcellular location">
    <subcellularLocation>
        <location evidence="1">Membrane</location>
        <topology evidence="1">Multi-pass membrane protein</topology>
    </subcellularLocation>
</comment>
<protein>
    <recommendedName>
        <fullName evidence="12">Niemann-Pick C1 N-terminal domain-containing protein</fullName>
    </recommendedName>
</protein>
<dbReference type="InterPro" id="IPR032190">
    <property type="entry name" value="NPC1_N"/>
</dbReference>
<keyword evidence="2 7" id="KW-0812">Transmembrane</keyword>
<keyword evidence="3 7" id="KW-1133">Transmembrane helix</keyword>
<feature type="transmembrane region" description="Helical" evidence="7">
    <location>
        <begin position="421"/>
        <end position="446"/>
    </location>
</feature>
<evidence type="ECO:0000256" key="4">
    <source>
        <dbReference type="ARBA" id="ARBA00023136"/>
    </source>
</evidence>
<gene>
    <name evidence="10" type="ORF">PFISCL1PPCAC_23581</name>
</gene>
<feature type="domain" description="Niemann-Pick C1 N-terminal" evidence="8">
    <location>
        <begin position="99"/>
        <end position="354"/>
    </location>
</feature>
<keyword evidence="4 7" id="KW-0472">Membrane</keyword>
<feature type="compositionally biased region" description="Basic and acidic residues" evidence="6">
    <location>
        <begin position="748"/>
        <end position="764"/>
    </location>
</feature>
<name>A0AAV5WJL4_9BILA</name>
<evidence type="ECO:0000256" key="1">
    <source>
        <dbReference type="ARBA" id="ARBA00004141"/>
    </source>
</evidence>
<keyword evidence="5" id="KW-0175">Coiled coil</keyword>
<feature type="non-terminal residue" evidence="10">
    <location>
        <position position="1"/>
    </location>
</feature>
<dbReference type="GO" id="GO:0042632">
    <property type="term" value="P:cholesterol homeostasis"/>
    <property type="evidence" value="ECO:0007669"/>
    <property type="project" value="TreeGrafter"/>
</dbReference>
<dbReference type="AlphaFoldDB" id="A0AAV5WJL4"/>
<evidence type="ECO:0000256" key="2">
    <source>
        <dbReference type="ARBA" id="ARBA00022692"/>
    </source>
</evidence>
<proteinExistence type="predicted"/>
<feature type="region of interest" description="Disordered" evidence="6">
    <location>
        <begin position="740"/>
        <end position="764"/>
    </location>
</feature>
<dbReference type="GO" id="GO:0005886">
    <property type="term" value="C:plasma membrane"/>
    <property type="evidence" value="ECO:0007669"/>
    <property type="project" value="TreeGrafter"/>
</dbReference>
<feature type="region of interest" description="Disordered" evidence="6">
    <location>
        <begin position="14"/>
        <end position="61"/>
    </location>
</feature>
<dbReference type="GO" id="GO:0015918">
    <property type="term" value="P:sterol transport"/>
    <property type="evidence" value="ECO:0007669"/>
    <property type="project" value="TreeGrafter"/>
</dbReference>
<dbReference type="Pfam" id="PF16414">
    <property type="entry name" value="NPC1_N"/>
    <property type="match status" value="1"/>
</dbReference>
<dbReference type="EMBL" id="BTSY01000006">
    <property type="protein sequence ID" value="GMT32284.1"/>
    <property type="molecule type" value="Genomic_DNA"/>
</dbReference>
<feature type="coiled-coil region" evidence="5">
    <location>
        <begin position="667"/>
        <end position="705"/>
    </location>
</feature>
<sequence length="870" mass="97414">LHFLIPSLLCSSAREESLSQPTKTPNKKKKRREEEESMQTCSGGGGTTTSHKAHPTRAARAAATSCSSKTLLLVTVTMAIMMSGVDASSNGSVVDEAPRTCMMRSICAEVATGRDERVSIPCAGVTAPQKVKEERARELLADYCPNIRADEALCCDADNIRSMVVGFEKLRSIASSCPVCLRNFFNFWCHYSCSSDQTKYAKMLHTQDHSHTVFNGGNNQITARDLTGVMAEIVGEIEYHVDAGYFKNLLESCINVNGLSSTGKLMENVCNLPKTCIQENVTDSCVTECLESLGTPSLVSGQSVKIHFITDKSKSDSVRMTQYAPEYPVQRCEEKTAECESCPCSDCFGSCGPTMPFLRGYEAMWGRRKGVNVQSTASRRPRKNADANSSEVEIPIVEEAVSTIAVLHQAFVVEESPIYGYPWIAVIAFLLCFIIGLGLIGLCFLCDSRKRRHDGQKEKVKFAGTYWGARDLLDNAQRGGAEWYAKIVADHAIWIGSITMLIVTVIILVGLPMQQFIVDPMDVWTQPDSRARIEKTKFDEMFGPVPRYTQVIIKPIQTYNTSYEFGFYKYGPAFNPFILDIAFDLTFSILNLTAPGVDPTTGSQVDVRLQDVCYKMVGDHCFAISPLSYFQNNKTLVQMLKTQYMPELNGIIDEIYKENEEGDRLKKEEWERERQRKRMEETEYVENEDEILENARRLLAAIEKSGVRPVNLLDSAPKDEVEQSEDEWEEVFDKKRKKREISSSRAMEQVHTRSKRDATGDDSTIKIDSVNDRNYYDRLVQNSQKKAGIGALSHLIRCIELPIAKTDYLGLRCGSQMDDAPILSSLVFGGWNNASSTKSDTKKIYSYANAYVLTIGLDARKKELAEIWEK</sequence>
<evidence type="ECO:0000256" key="3">
    <source>
        <dbReference type="ARBA" id="ARBA00022989"/>
    </source>
</evidence>
<evidence type="ECO:0000259" key="8">
    <source>
        <dbReference type="Pfam" id="PF16414"/>
    </source>
</evidence>
<evidence type="ECO:0000256" key="7">
    <source>
        <dbReference type="SAM" id="Phobius"/>
    </source>
</evidence>
<dbReference type="GO" id="GO:0015485">
    <property type="term" value="F:cholesterol binding"/>
    <property type="evidence" value="ECO:0007669"/>
    <property type="project" value="TreeGrafter"/>
</dbReference>
<dbReference type="PANTHER" id="PTHR45727:SF2">
    <property type="entry name" value="NPC INTRACELLULAR CHOLESTEROL TRANSPORTER 1"/>
    <property type="match status" value="1"/>
</dbReference>